<keyword evidence="1" id="KW-0472">Membrane</keyword>
<dbReference type="Proteomes" id="UP001552299">
    <property type="component" value="Unassembled WGS sequence"/>
</dbReference>
<dbReference type="Pfam" id="PF09725">
    <property type="entry name" value="Fra10Ac1"/>
    <property type="match status" value="1"/>
</dbReference>
<organism evidence="2 3">
    <name type="scientific">Dendrobium thyrsiflorum</name>
    <name type="common">Pinecone-like raceme dendrobium</name>
    <name type="synonym">Orchid</name>
    <dbReference type="NCBI Taxonomy" id="117978"/>
    <lineage>
        <taxon>Eukaryota</taxon>
        <taxon>Viridiplantae</taxon>
        <taxon>Streptophyta</taxon>
        <taxon>Embryophyta</taxon>
        <taxon>Tracheophyta</taxon>
        <taxon>Spermatophyta</taxon>
        <taxon>Magnoliopsida</taxon>
        <taxon>Liliopsida</taxon>
        <taxon>Asparagales</taxon>
        <taxon>Orchidaceae</taxon>
        <taxon>Epidendroideae</taxon>
        <taxon>Malaxideae</taxon>
        <taxon>Dendrobiinae</taxon>
        <taxon>Dendrobium</taxon>
    </lineage>
</organism>
<reference evidence="2 3" key="1">
    <citation type="journal article" date="2024" name="Plant Biotechnol. J.">
        <title>Dendrobium thyrsiflorum genome and its molecular insights into genes involved in important horticultural traits.</title>
        <authorList>
            <person name="Chen B."/>
            <person name="Wang J.Y."/>
            <person name="Zheng P.J."/>
            <person name="Li K.L."/>
            <person name="Liang Y.M."/>
            <person name="Chen X.F."/>
            <person name="Zhang C."/>
            <person name="Zhao X."/>
            <person name="He X."/>
            <person name="Zhang G.Q."/>
            <person name="Liu Z.J."/>
            <person name="Xu Q."/>
        </authorList>
    </citation>
    <scope>NUCLEOTIDE SEQUENCE [LARGE SCALE GENOMIC DNA]</scope>
    <source>
        <strain evidence="2">GZMU011</strain>
    </source>
</reference>
<gene>
    <name evidence="2" type="ORF">M5K25_008788</name>
</gene>
<comment type="caution">
    <text evidence="2">The sequence shown here is derived from an EMBL/GenBank/DDBJ whole genome shotgun (WGS) entry which is preliminary data.</text>
</comment>
<proteinExistence type="predicted"/>
<evidence type="ECO:0000256" key="1">
    <source>
        <dbReference type="SAM" id="Phobius"/>
    </source>
</evidence>
<sequence length="251" mass="28804">MLLDKIVTCIMTMPGSSYLKRMTWNQHGKKGSLSVTMTSYSKTYEAKFAACLAVTATYFPLIVFSIPIIVSFTITKCFSSLRESLTFARYCIADMSQYKKGKDDVDYEPIWTDQSYPVSAMCVTQNRWSDPEDCFSSCRLASDGEQKKKSFLGKRIFCEILIDFNMLEFALLGQFICGNRHCDEKDGLGSYEVNFSYVEAGENKQALVKLVACKRCAEKLVYNRNKEKEKLLKRDQEEITRKRYSVNCELL</sequence>
<feature type="transmembrane region" description="Helical" evidence="1">
    <location>
        <begin position="48"/>
        <end position="74"/>
    </location>
</feature>
<keyword evidence="3" id="KW-1185">Reference proteome</keyword>
<dbReference type="InterPro" id="IPR019129">
    <property type="entry name" value="Folate-sensitive_fs_Fra10Ac1"/>
</dbReference>
<evidence type="ECO:0000313" key="3">
    <source>
        <dbReference type="Proteomes" id="UP001552299"/>
    </source>
</evidence>
<keyword evidence="1" id="KW-0812">Transmembrane</keyword>
<dbReference type="AlphaFoldDB" id="A0ABD0V9F4"/>
<protein>
    <submittedName>
        <fullName evidence="2">Uncharacterized protein</fullName>
    </submittedName>
</protein>
<accession>A0ABD0V9F4</accession>
<keyword evidence="1" id="KW-1133">Transmembrane helix</keyword>
<evidence type="ECO:0000313" key="2">
    <source>
        <dbReference type="EMBL" id="KAL0921689.1"/>
    </source>
</evidence>
<dbReference type="EMBL" id="JANQDX010000007">
    <property type="protein sequence ID" value="KAL0921689.1"/>
    <property type="molecule type" value="Genomic_DNA"/>
</dbReference>
<name>A0ABD0V9F4_DENTH</name>